<dbReference type="GO" id="GO:0000139">
    <property type="term" value="C:Golgi membrane"/>
    <property type="evidence" value="ECO:0007669"/>
    <property type="project" value="UniProtKB-SubCell"/>
</dbReference>
<comment type="similarity">
    <text evidence="2">Belongs to the glycosyltransferase 32 family.</text>
</comment>
<dbReference type="InterPro" id="IPR007652">
    <property type="entry name" value="A1-4-GlycosylTfrase_dom"/>
</dbReference>
<dbReference type="EMBL" id="AK418157">
    <property type="protein sequence ID" value="BAN21372.1"/>
    <property type="molecule type" value="mRNA"/>
</dbReference>
<dbReference type="Gene3D" id="3.90.550.20">
    <property type="match status" value="1"/>
</dbReference>
<dbReference type="PANTHER" id="PTHR12042">
    <property type="entry name" value="LACTOSYLCERAMIDE 4-ALPHA-GALACTOSYLTRANSFERASE ALPHA- 1,4-GALACTOSYLTRANSFERASE"/>
    <property type="match status" value="1"/>
</dbReference>
<keyword evidence="6 7" id="KW-0472">Membrane</keyword>
<evidence type="ECO:0000256" key="3">
    <source>
        <dbReference type="ARBA" id="ARBA00022676"/>
    </source>
</evidence>
<proteinExistence type="evidence at transcript level"/>
<dbReference type="AlphaFoldDB" id="R4WTX2"/>
<evidence type="ECO:0000256" key="5">
    <source>
        <dbReference type="ARBA" id="ARBA00023034"/>
    </source>
</evidence>
<feature type="domain" description="Alpha 1,4-glycosyltransferase" evidence="8">
    <location>
        <begin position="222"/>
        <end position="351"/>
    </location>
</feature>
<keyword evidence="7" id="KW-1133">Transmembrane helix</keyword>
<dbReference type="SUPFAM" id="SSF53448">
    <property type="entry name" value="Nucleotide-diphospho-sugar transferases"/>
    <property type="match status" value="1"/>
</dbReference>
<reference evidence="9" key="1">
    <citation type="journal article" date="2013" name="PLoS ONE">
        <title>Gene expression in gut symbiotic organ of stinkbug affected by extracellular bacterial symbiont.</title>
        <authorList>
            <person name="Futahashi R."/>
            <person name="Tanaka K."/>
            <person name="Tanahashi M."/>
            <person name="Nikoh N."/>
            <person name="Kikuchi Y."/>
            <person name="Lee B.L."/>
            <person name="Fukatsu T."/>
        </authorList>
    </citation>
    <scope>NUCLEOTIDE SEQUENCE</scope>
    <source>
        <tissue evidence="9">Midgut</tissue>
    </source>
</reference>
<evidence type="ECO:0000256" key="4">
    <source>
        <dbReference type="ARBA" id="ARBA00022679"/>
    </source>
</evidence>
<evidence type="ECO:0000259" key="8">
    <source>
        <dbReference type="Pfam" id="PF04572"/>
    </source>
</evidence>
<dbReference type="InterPro" id="IPR051981">
    <property type="entry name" value="Glycosyltransf_32"/>
</dbReference>
<evidence type="ECO:0000256" key="1">
    <source>
        <dbReference type="ARBA" id="ARBA00004323"/>
    </source>
</evidence>
<protein>
    <submittedName>
        <fullName evidence="9">Lactosylceramide 4-alpha-galactosyltransferase</fullName>
    </submittedName>
</protein>
<feature type="transmembrane region" description="Helical" evidence="7">
    <location>
        <begin position="12"/>
        <end position="28"/>
    </location>
</feature>
<organism evidence="9">
    <name type="scientific">Riptortus pedestris</name>
    <name type="common">Bean bug</name>
    <dbReference type="NCBI Taxonomy" id="329032"/>
    <lineage>
        <taxon>Eukaryota</taxon>
        <taxon>Metazoa</taxon>
        <taxon>Ecdysozoa</taxon>
        <taxon>Arthropoda</taxon>
        <taxon>Hexapoda</taxon>
        <taxon>Insecta</taxon>
        <taxon>Pterygota</taxon>
        <taxon>Neoptera</taxon>
        <taxon>Paraneoptera</taxon>
        <taxon>Hemiptera</taxon>
        <taxon>Heteroptera</taxon>
        <taxon>Panheteroptera</taxon>
        <taxon>Pentatomomorpha</taxon>
        <taxon>Coreoidea</taxon>
        <taxon>Alydidae</taxon>
        <taxon>Riptortus</taxon>
    </lineage>
</organism>
<keyword evidence="3 9" id="KW-0328">Glycosyltransferase</keyword>
<evidence type="ECO:0000313" key="9">
    <source>
        <dbReference type="EMBL" id="BAN21372.1"/>
    </source>
</evidence>
<sequence>MMMKANGSKTKQCFILVCIICLFFYWYIKGWSSKTDLILVSTFVTKESEQIKCYDYSTLNTLEELTPESKIPINTSIFFVETSCQESGLKLNYRQACAIESAAKMNPHSNVYLIFPSPVLETKYPEEHVEILKGYNNVKMMHISTKTFFDGTPLQSWFREGKHKTSKYPFTHISDILRYVLLWKYGGIYLDLDVIALRSFESMVNFAGVESAEFVSSAIISFSHNHEVANLAVEDLRQTFKGDEWAWNGPGVITRSLKKYCQASKVSDLIEHKCKDFTVYPQSAFSPIHWRQWSKYFTTDEKVRDSVMKEIKNSYVIHVWNYLSKGTNITLGSIQPYGAIAREQCPKVYSTIKMVF</sequence>
<dbReference type="InterPro" id="IPR007577">
    <property type="entry name" value="GlycoTrfase_DXD_sugar-bd_CS"/>
</dbReference>
<accession>R4WTX2</accession>
<dbReference type="Pfam" id="PF04488">
    <property type="entry name" value="Gly_transf_sug"/>
    <property type="match status" value="1"/>
</dbReference>
<dbReference type="PANTHER" id="PTHR12042:SF21">
    <property type="entry name" value="ALPHA1,4-GALACTOSYLTRANSFERASE 1-RELATED"/>
    <property type="match status" value="1"/>
</dbReference>
<keyword evidence="4 9" id="KW-0808">Transferase</keyword>
<keyword evidence="5" id="KW-0333">Golgi apparatus</keyword>
<dbReference type="InterPro" id="IPR029044">
    <property type="entry name" value="Nucleotide-diphossugar_trans"/>
</dbReference>
<evidence type="ECO:0000256" key="6">
    <source>
        <dbReference type="ARBA" id="ARBA00023136"/>
    </source>
</evidence>
<evidence type="ECO:0000256" key="2">
    <source>
        <dbReference type="ARBA" id="ARBA00009003"/>
    </source>
</evidence>
<dbReference type="GO" id="GO:0006688">
    <property type="term" value="P:glycosphingolipid biosynthetic process"/>
    <property type="evidence" value="ECO:0007669"/>
    <property type="project" value="TreeGrafter"/>
</dbReference>
<dbReference type="GO" id="GO:0035248">
    <property type="term" value="F:alpha-1,4-N-acetylgalactosaminyltransferase activity"/>
    <property type="evidence" value="ECO:0007669"/>
    <property type="project" value="TreeGrafter"/>
</dbReference>
<name>R4WTX2_RIPPE</name>
<evidence type="ECO:0000256" key="7">
    <source>
        <dbReference type="SAM" id="Phobius"/>
    </source>
</evidence>
<dbReference type="Pfam" id="PF04572">
    <property type="entry name" value="Gb3_synth"/>
    <property type="match status" value="1"/>
</dbReference>
<comment type="subcellular location">
    <subcellularLocation>
        <location evidence="1">Golgi apparatus membrane</location>
        <topology evidence="1">Single-pass type II membrane protein</topology>
    </subcellularLocation>
</comment>
<keyword evidence="7" id="KW-0812">Transmembrane</keyword>